<dbReference type="AlphaFoldDB" id="A0A699SM05"/>
<dbReference type="EMBL" id="BKCJ011174321">
    <property type="protein sequence ID" value="GFC98816.1"/>
    <property type="molecule type" value="Genomic_DNA"/>
</dbReference>
<accession>A0A699SM05</accession>
<evidence type="ECO:0000256" key="1">
    <source>
        <dbReference type="SAM" id="MobiDB-lite"/>
    </source>
</evidence>
<feature type="non-terminal residue" evidence="2">
    <location>
        <position position="1"/>
    </location>
</feature>
<protein>
    <submittedName>
        <fullName evidence="2">Uncharacterized protein</fullName>
    </submittedName>
</protein>
<sequence>GKEAATKEQDIDLDALHRLASTSLGSDSSVEAAYTIYKASQDAHASFDAGHATDEVPTDTMPFRRTQTMRRHLRKTVTSSAFEHFQKNITAVEDTIPAGDGIPAAAQTIHVGSTPIPSSGGVSAGAGHAAIGAPSSTILAADKGKAPMIDNSLPADLLSEQECILKNLHDYQLGEDLAKKLQAKQEAEFARQQEDLVQKAQAEGVASPAEQGTGLSAQRQRELDAAQLIYNEAD</sequence>
<reference evidence="2" key="1">
    <citation type="journal article" date="2019" name="Sci. Rep.">
        <title>Draft genome of Tanacetum cinerariifolium, the natural source of mosquito coil.</title>
        <authorList>
            <person name="Yamashiro T."/>
            <person name="Shiraishi A."/>
            <person name="Satake H."/>
            <person name="Nakayama K."/>
        </authorList>
    </citation>
    <scope>NUCLEOTIDE SEQUENCE</scope>
</reference>
<organism evidence="2">
    <name type="scientific">Tanacetum cinerariifolium</name>
    <name type="common">Dalmatian daisy</name>
    <name type="synonym">Chrysanthemum cinerariifolium</name>
    <dbReference type="NCBI Taxonomy" id="118510"/>
    <lineage>
        <taxon>Eukaryota</taxon>
        <taxon>Viridiplantae</taxon>
        <taxon>Streptophyta</taxon>
        <taxon>Embryophyta</taxon>
        <taxon>Tracheophyta</taxon>
        <taxon>Spermatophyta</taxon>
        <taxon>Magnoliopsida</taxon>
        <taxon>eudicotyledons</taxon>
        <taxon>Gunneridae</taxon>
        <taxon>Pentapetalae</taxon>
        <taxon>asterids</taxon>
        <taxon>campanulids</taxon>
        <taxon>Asterales</taxon>
        <taxon>Asteraceae</taxon>
        <taxon>Asteroideae</taxon>
        <taxon>Anthemideae</taxon>
        <taxon>Anthemidinae</taxon>
        <taxon>Tanacetum</taxon>
    </lineage>
</organism>
<feature type="region of interest" description="Disordered" evidence="1">
    <location>
        <begin position="194"/>
        <end position="220"/>
    </location>
</feature>
<evidence type="ECO:0000313" key="2">
    <source>
        <dbReference type="EMBL" id="GFC98816.1"/>
    </source>
</evidence>
<gene>
    <name evidence="2" type="ORF">Tci_870786</name>
</gene>
<proteinExistence type="predicted"/>
<comment type="caution">
    <text evidence="2">The sequence shown here is derived from an EMBL/GenBank/DDBJ whole genome shotgun (WGS) entry which is preliminary data.</text>
</comment>
<name>A0A699SM05_TANCI</name>